<feature type="compositionally biased region" description="Basic and acidic residues" evidence="6">
    <location>
        <begin position="490"/>
        <end position="501"/>
    </location>
</feature>
<keyword evidence="2" id="KW-0479">Metal-binding</keyword>
<dbReference type="GO" id="GO:0005634">
    <property type="term" value="C:nucleus"/>
    <property type="evidence" value="ECO:0007669"/>
    <property type="project" value="UniProtKB-SubCell"/>
</dbReference>
<evidence type="ECO:0000256" key="6">
    <source>
        <dbReference type="SAM" id="MobiDB-lite"/>
    </source>
</evidence>
<accession>A0A0D1ZB16</accession>
<dbReference type="STRING" id="569365.A0A0D1ZB16"/>
<keyword evidence="4" id="KW-0804">Transcription</keyword>
<feature type="domain" description="Xylanolytic transcriptional activator regulatory" evidence="7">
    <location>
        <begin position="147"/>
        <end position="218"/>
    </location>
</feature>
<dbReference type="RefSeq" id="XP_016245117.1">
    <property type="nucleotide sequence ID" value="XM_016397926.1"/>
</dbReference>
<evidence type="ECO:0000256" key="1">
    <source>
        <dbReference type="ARBA" id="ARBA00004123"/>
    </source>
</evidence>
<keyword evidence="3" id="KW-0805">Transcription regulation</keyword>
<dbReference type="GO" id="GO:0003677">
    <property type="term" value="F:DNA binding"/>
    <property type="evidence" value="ECO:0007669"/>
    <property type="project" value="InterPro"/>
</dbReference>
<evidence type="ECO:0000256" key="4">
    <source>
        <dbReference type="ARBA" id="ARBA00023163"/>
    </source>
</evidence>
<feature type="region of interest" description="Disordered" evidence="6">
    <location>
        <begin position="490"/>
        <end position="520"/>
    </location>
</feature>
<evidence type="ECO:0000313" key="8">
    <source>
        <dbReference type="EMBL" id="KIW24901.1"/>
    </source>
</evidence>
<name>A0A0D1ZB16_9EURO</name>
<evidence type="ECO:0000259" key="7">
    <source>
        <dbReference type="SMART" id="SM00906"/>
    </source>
</evidence>
<evidence type="ECO:0000256" key="3">
    <source>
        <dbReference type="ARBA" id="ARBA00023015"/>
    </source>
</evidence>
<protein>
    <recommendedName>
        <fullName evidence="7">Xylanolytic transcriptional activator regulatory domain-containing protein</fullName>
    </recommendedName>
</protein>
<dbReference type="GeneID" id="27349778"/>
<keyword evidence="5" id="KW-0539">Nucleus</keyword>
<feature type="region of interest" description="Disordered" evidence="6">
    <location>
        <begin position="1"/>
        <end position="24"/>
    </location>
</feature>
<evidence type="ECO:0000256" key="5">
    <source>
        <dbReference type="ARBA" id="ARBA00023242"/>
    </source>
</evidence>
<organism evidence="8 9">
    <name type="scientific">Cladophialophora immunda</name>
    <dbReference type="NCBI Taxonomy" id="569365"/>
    <lineage>
        <taxon>Eukaryota</taxon>
        <taxon>Fungi</taxon>
        <taxon>Dikarya</taxon>
        <taxon>Ascomycota</taxon>
        <taxon>Pezizomycotina</taxon>
        <taxon>Eurotiomycetes</taxon>
        <taxon>Chaetothyriomycetidae</taxon>
        <taxon>Chaetothyriales</taxon>
        <taxon>Herpotrichiellaceae</taxon>
        <taxon>Cladophialophora</taxon>
    </lineage>
</organism>
<dbReference type="Proteomes" id="UP000054466">
    <property type="component" value="Unassembled WGS sequence"/>
</dbReference>
<dbReference type="VEuPathDB" id="FungiDB:PV07_10584"/>
<dbReference type="HOGENOM" id="CLU_024802_1_0_1"/>
<reference evidence="8 9" key="1">
    <citation type="submission" date="2015-01" db="EMBL/GenBank/DDBJ databases">
        <title>The Genome Sequence of Cladophialophora immunda CBS83496.</title>
        <authorList>
            <consortium name="The Broad Institute Genomics Platform"/>
            <person name="Cuomo C."/>
            <person name="de Hoog S."/>
            <person name="Gorbushina A."/>
            <person name="Stielow B."/>
            <person name="Teixiera M."/>
            <person name="Abouelleil A."/>
            <person name="Chapman S.B."/>
            <person name="Priest M."/>
            <person name="Young S.K."/>
            <person name="Wortman J."/>
            <person name="Nusbaum C."/>
            <person name="Birren B."/>
        </authorList>
    </citation>
    <scope>NUCLEOTIDE SEQUENCE [LARGE SCALE GENOMIC DNA]</scope>
    <source>
        <strain evidence="8 9">CBS 83496</strain>
    </source>
</reference>
<dbReference type="CDD" id="cd12148">
    <property type="entry name" value="fungal_TF_MHR"/>
    <property type="match status" value="1"/>
</dbReference>
<dbReference type="GO" id="GO:0008270">
    <property type="term" value="F:zinc ion binding"/>
    <property type="evidence" value="ECO:0007669"/>
    <property type="project" value="InterPro"/>
</dbReference>
<dbReference type="SMART" id="SM00906">
    <property type="entry name" value="Fungal_trans"/>
    <property type="match status" value="1"/>
</dbReference>
<dbReference type="AlphaFoldDB" id="A0A0D1ZB16"/>
<dbReference type="GO" id="GO:0006351">
    <property type="term" value="P:DNA-templated transcription"/>
    <property type="evidence" value="ECO:0007669"/>
    <property type="project" value="InterPro"/>
</dbReference>
<evidence type="ECO:0000313" key="9">
    <source>
        <dbReference type="Proteomes" id="UP000054466"/>
    </source>
</evidence>
<dbReference type="Pfam" id="PF04082">
    <property type="entry name" value="Fungal_trans"/>
    <property type="match status" value="1"/>
</dbReference>
<dbReference type="PANTHER" id="PTHR47338:SF5">
    <property type="entry name" value="ZN(II)2CYS6 TRANSCRIPTION FACTOR (EUROFUNG)"/>
    <property type="match status" value="1"/>
</dbReference>
<dbReference type="InterPro" id="IPR050815">
    <property type="entry name" value="TF_fung"/>
</dbReference>
<gene>
    <name evidence="8" type="ORF">PV07_10584</name>
</gene>
<dbReference type="OrthoDB" id="309640at2759"/>
<dbReference type="PANTHER" id="PTHR47338">
    <property type="entry name" value="ZN(II)2CYS6 TRANSCRIPTION FACTOR (EUROFUNG)-RELATED"/>
    <property type="match status" value="1"/>
</dbReference>
<keyword evidence="9" id="KW-1185">Reference proteome</keyword>
<dbReference type="EMBL" id="KN847045">
    <property type="protein sequence ID" value="KIW24901.1"/>
    <property type="molecule type" value="Genomic_DNA"/>
</dbReference>
<comment type="subcellular location">
    <subcellularLocation>
        <location evidence="1">Nucleus</location>
    </subcellularLocation>
</comment>
<proteinExistence type="predicted"/>
<sequence>MSAVDSWADAPSNPVPTEPAKLSSIPPPLAQTSYIGVPPALLRDLVETYFSHAYNAPLLLHKQTFLNEVSEGTVKPWVALAVCAFASSFHRNSNGDLLLKSSGFGVEWAERAGKLVFDVIESPHEDNVVTCLILALFWYQQGSWQRSYIHKGNAVQTAHLLGMGKQPRLDRQTLRAELRRRRFWACYLIECHTSNSTHVLDASDHIYSLPLPWTEEEFENAKSEQPDVLLACEQSTGGIFCEMIRALWFWAQVYRLIKTPELQHEVSIHDIHSLDTKISDWWSRIPDWMKLNPGDLARTPPACLPRLLLVHAVYRQCLCALHSSIIPLFSWGRDGKSSLLARQISAQAAYEHASAASELFSTIFEYLPDPNAMPSFVAYNAYCGCAIQVPFMSSPNTAVRERAVRNVETNRRVIHLVAQSWKYADLLDRYSSYLLAVFEKHPVSLTGEPKHLEASTFRGLRAPAPRARLSILSHNRMVCEDDCWSLPGEEPKDLDFEHPQEDQSTSPSGAEPHAGAMAKNQAAATIMSGVPQLHNPTVHFQQMFGGFDGQLPDASGSFLGGTDIFVPWNSSDEANADLALFDMGVLNGTSADLLSYPG</sequence>
<evidence type="ECO:0000256" key="2">
    <source>
        <dbReference type="ARBA" id="ARBA00022723"/>
    </source>
</evidence>
<dbReference type="GO" id="GO:0000981">
    <property type="term" value="F:DNA-binding transcription factor activity, RNA polymerase II-specific"/>
    <property type="evidence" value="ECO:0007669"/>
    <property type="project" value="InterPro"/>
</dbReference>
<dbReference type="InterPro" id="IPR007219">
    <property type="entry name" value="XnlR_reg_dom"/>
</dbReference>